<dbReference type="OrthoDB" id="4992623at2759"/>
<accession>A0A2H3TR02</accession>
<protein>
    <submittedName>
        <fullName evidence="2">Uncharacterized protein</fullName>
    </submittedName>
</protein>
<evidence type="ECO:0000313" key="2">
    <source>
        <dbReference type="EMBL" id="SCO88171.1"/>
    </source>
</evidence>
<feature type="compositionally biased region" description="Basic and acidic residues" evidence="1">
    <location>
        <begin position="17"/>
        <end position="26"/>
    </location>
</feature>
<gene>
    <name evidence="2" type="ORF">FRV6_12298</name>
</gene>
<feature type="region of interest" description="Disordered" evidence="1">
    <location>
        <begin position="1"/>
        <end position="44"/>
    </location>
</feature>
<dbReference type="AlphaFoldDB" id="A0A2H3TR02"/>
<evidence type="ECO:0000313" key="3">
    <source>
        <dbReference type="Proteomes" id="UP000219369"/>
    </source>
</evidence>
<dbReference type="Proteomes" id="UP000219369">
    <property type="component" value="Unassembled WGS sequence"/>
</dbReference>
<organism evidence="2 3">
    <name type="scientific">Fusarium oxysporum</name>
    <name type="common">Fusarium vascular wilt</name>
    <dbReference type="NCBI Taxonomy" id="5507"/>
    <lineage>
        <taxon>Eukaryota</taxon>
        <taxon>Fungi</taxon>
        <taxon>Dikarya</taxon>
        <taxon>Ascomycota</taxon>
        <taxon>Pezizomycotina</taxon>
        <taxon>Sordariomycetes</taxon>
        <taxon>Hypocreomycetidae</taxon>
        <taxon>Hypocreales</taxon>
        <taxon>Nectriaceae</taxon>
        <taxon>Fusarium</taxon>
        <taxon>Fusarium oxysporum species complex</taxon>
    </lineage>
</organism>
<dbReference type="EMBL" id="FMJY01000007">
    <property type="protein sequence ID" value="SCO88171.1"/>
    <property type="molecule type" value="Genomic_DNA"/>
</dbReference>
<reference evidence="3" key="1">
    <citation type="submission" date="2016-09" db="EMBL/GenBank/DDBJ databases">
        <authorList>
            <person name="Guldener U."/>
        </authorList>
    </citation>
    <scope>NUCLEOTIDE SEQUENCE [LARGE SCALE GENOMIC DNA]</scope>
    <source>
        <strain evidence="3">V64-1</strain>
    </source>
</reference>
<proteinExistence type="predicted"/>
<name>A0A2H3TR02_FUSOX</name>
<sequence>MAQSTDANLSPAALLHKARDPTEDPQGRAQMTILEPNTPVVDEN</sequence>
<evidence type="ECO:0000256" key="1">
    <source>
        <dbReference type="SAM" id="MobiDB-lite"/>
    </source>
</evidence>